<dbReference type="OrthoDB" id="9789241at2"/>
<dbReference type="PANTHER" id="PTHR42823:SF3">
    <property type="entry name" value="ATP SYNTHASE SUBUNIT A, CHLOROPLASTIC"/>
    <property type="match status" value="1"/>
</dbReference>
<dbReference type="NCBIfam" id="TIGR01131">
    <property type="entry name" value="ATP_synt_6_or_A"/>
    <property type="match status" value="1"/>
</dbReference>
<accession>A0A917EEI4</accession>
<keyword evidence="4 11" id="KW-0138">CF(0)</keyword>
<feature type="transmembrane region" description="Helical" evidence="11">
    <location>
        <begin position="204"/>
        <end position="226"/>
    </location>
</feature>
<keyword evidence="3 11" id="KW-0813">Transport</keyword>
<feature type="transmembrane region" description="Helical" evidence="11">
    <location>
        <begin position="80"/>
        <end position="103"/>
    </location>
</feature>
<evidence type="ECO:0000256" key="1">
    <source>
        <dbReference type="ARBA" id="ARBA00004141"/>
    </source>
</evidence>
<name>A0A917EEI4_9STRE</name>
<evidence type="ECO:0000256" key="2">
    <source>
        <dbReference type="ARBA" id="ARBA00006810"/>
    </source>
</evidence>
<dbReference type="InterPro" id="IPR035908">
    <property type="entry name" value="F0_ATP_A_sf"/>
</dbReference>
<sequence>MLENKTPTLNLGPITLDLTLLAMSILTIGIIFGLVYWASRNMTVKPTKKQNVLEFFVDFVNGIIKDNLGTASEYTKSYSLFLFVIFSFVLVANQLGLLAHLQVNGYSFWSSPTSNMFYDMGLSLLISLFVNIEGARRQGFKAYISEYKNPMNILEVFTDFLSLALRLYGNIFAGEIILGLLVQMSQASIFLFPFAFILNMVWTAFSMFIGFLQAYVFTMLTTMYLAKKSGIEA</sequence>
<keyword evidence="14" id="KW-1185">Reference proteome</keyword>
<organism evidence="13 14">
    <name type="scientific">Streptococcus himalayensis</name>
    <dbReference type="NCBI Taxonomy" id="1888195"/>
    <lineage>
        <taxon>Bacteria</taxon>
        <taxon>Bacillati</taxon>
        <taxon>Bacillota</taxon>
        <taxon>Bacilli</taxon>
        <taxon>Lactobacillales</taxon>
        <taxon>Streptococcaceae</taxon>
        <taxon>Streptococcus</taxon>
    </lineage>
</organism>
<dbReference type="Gene3D" id="1.20.120.220">
    <property type="entry name" value="ATP synthase, F0 complex, subunit A"/>
    <property type="match status" value="1"/>
</dbReference>
<evidence type="ECO:0000256" key="8">
    <source>
        <dbReference type="ARBA" id="ARBA00023065"/>
    </source>
</evidence>
<keyword evidence="11" id="KW-1003">Cell membrane</keyword>
<dbReference type="RefSeq" id="WP_068991609.1">
    <property type="nucleotide sequence ID" value="NZ_BMJN01000003.1"/>
</dbReference>
<comment type="subcellular location">
    <subcellularLocation>
        <location evidence="11 12">Cell membrane</location>
        <topology evidence="11 12">Multi-pass membrane protein</topology>
    </subcellularLocation>
    <subcellularLocation>
        <location evidence="1">Membrane</location>
        <topology evidence="1">Multi-pass membrane protein</topology>
    </subcellularLocation>
</comment>
<comment type="caution">
    <text evidence="13">The sequence shown here is derived from an EMBL/GenBank/DDBJ whole genome shotgun (WGS) entry which is preliminary data.</text>
</comment>
<keyword evidence="8 11" id="KW-0406">Ion transport</keyword>
<dbReference type="HAMAP" id="MF_01393">
    <property type="entry name" value="ATP_synth_a_bact"/>
    <property type="match status" value="1"/>
</dbReference>
<dbReference type="InterPro" id="IPR023011">
    <property type="entry name" value="ATP_synth_F0_asu_AS"/>
</dbReference>
<keyword evidence="7 11" id="KW-1133">Transmembrane helix</keyword>
<keyword evidence="5 11" id="KW-0812">Transmembrane</keyword>
<feature type="transmembrane region" description="Helical" evidence="11">
    <location>
        <begin position="20"/>
        <end position="39"/>
    </location>
</feature>
<dbReference type="EMBL" id="BMJN01000003">
    <property type="protein sequence ID" value="GGE25568.1"/>
    <property type="molecule type" value="Genomic_DNA"/>
</dbReference>
<evidence type="ECO:0000313" key="13">
    <source>
        <dbReference type="EMBL" id="GGE25568.1"/>
    </source>
</evidence>
<evidence type="ECO:0000256" key="4">
    <source>
        <dbReference type="ARBA" id="ARBA00022547"/>
    </source>
</evidence>
<proteinExistence type="inferred from homology"/>
<evidence type="ECO:0000256" key="5">
    <source>
        <dbReference type="ARBA" id="ARBA00022692"/>
    </source>
</evidence>
<keyword evidence="6 11" id="KW-0375">Hydrogen ion transport</keyword>
<evidence type="ECO:0000256" key="9">
    <source>
        <dbReference type="ARBA" id="ARBA00023136"/>
    </source>
</evidence>
<dbReference type="NCBIfam" id="NF004479">
    <property type="entry name" value="PRK05815.1-4"/>
    <property type="match status" value="1"/>
</dbReference>
<dbReference type="InterPro" id="IPR000568">
    <property type="entry name" value="ATP_synth_F0_asu"/>
</dbReference>
<dbReference type="CDD" id="cd00310">
    <property type="entry name" value="ATP-synt_Fo_a_6"/>
    <property type="match status" value="1"/>
</dbReference>
<evidence type="ECO:0000256" key="6">
    <source>
        <dbReference type="ARBA" id="ARBA00022781"/>
    </source>
</evidence>
<reference evidence="13" key="2">
    <citation type="submission" date="2020-09" db="EMBL/GenBank/DDBJ databases">
        <authorList>
            <person name="Sun Q."/>
            <person name="Zhou Y."/>
        </authorList>
    </citation>
    <scope>NUCLEOTIDE SEQUENCE</scope>
    <source>
        <strain evidence="13">CGMCC 1.15533</strain>
    </source>
</reference>
<keyword evidence="9 11" id="KW-0472">Membrane</keyword>
<dbReference type="GO" id="GO:0005886">
    <property type="term" value="C:plasma membrane"/>
    <property type="evidence" value="ECO:0007669"/>
    <property type="project" value="UniProtKB-SubCell"/>
</dbReference>
<keyword evidence="10 11" id="KW-0066">ATP synthesis</keyword>
<dbReference type="PRINTS" id="PR00123">
    <property type="entry name" value="ATPASEA"/>
</dbReference>
<reference evidence="13" key="1">
    <citation type="journal article" date="2014" name="Int. J. Syst. Evol. Microbiol.">
        <title>Complete genome sequence of Corynebacterium casei LMG S-19264T (=DSM 44701T), isolated from a smear-ripened cheese.</title>
        <authorList>
            <consortium name="US DOE Joint Genome Institute (JGI-PGF)"/>
            <person name="Walter F."/>
            <person name="Albersmeier A."/>
            <person name="Kalinowski J."/>
            <person name="Ruckert C."/>
        </authorList>
    </citation>
    <scope>NUCLEOTIDE SEQUENCE</scope>
    <source>
        <strain evidence="13">CGMCC 1.15533</strain>
    </source>
</reference>
<dbReference type="PROSITE" id="PS00449">
    <property type="entry name" value="ATPASE_A"/>
    <property type="match status" value="1"/>
</dbReference>
<evidence type="ECO:0000313" key="14">
    <source>
        <dbReference type="Proteomes" id="UP000660801"/>
    </source>
</evidence>
<dbReference type="PANTHER" id="PTHR42823">
    <property type="entry name" value="ATP SYNTHASE SUBUNIT A, CHLOROPLASTIC"/>
    <property type="match status" value="1"/>
</dbReference>
<comment type="similarity">
    <text evidence="2 11 12">Belongs to the ATPase A chain family.</text>
</comment>
<dbReference type="GO" id="GO:0042777">
    <property type="term" value="P:proton motive force-driven plasma membrane ATP synthesis"/>
    <property type="evidence" value="ECO:0007669"/>
    <property type="project" value="TreeGrafter"/>
</dbReference>
<comment type="function">
    <text evidence="11 12">Key component of the proton channel; it plays a direct role in the translocation of protons across the membrane.</text>
</comment>
<evidence type="ECO:0000256" key="12">
    <source>
        <dbReference type="RuleBase" id="RU000483"/>
    </source>
</evidence>
<feature type="transmembrane region" description="Helical" evidence="11">
    <location>
        <begin position="115"/>
        <end position="132"/>
    </location>
</feature>
<protein>
    <recommendedName>
        <fullName evidence="11 12">ATP synthase subunit a</fullName>
    </recommendedName>
    <alternativeName>
        <fullName evidence="11">ATP synthase F0 sector subunit a</fullName>
    </alternativeName>
    <alternativeName>
        <fullName evidence="11">F-ATPase subunit 6</fullName>
    </alternativeName>
</protein>
<evidence type="ECO:0000256" key="11">
    <source>
        <dbReference type="HAMAP-Rule" id="MF_01393"/>
    </source>
</evidence>
<dbReference type="AlphaFoldDB" id="A0A917EEI4"/>
<evidence type="ECO:0000256" key="3">
    <source>
        <dbReference type="ARBA" id="ARBA00022448"/>
    </source>
</evidence>
<evidence type="ECO:0000256" key="10">
    <source>
        <dbReference type="ARBA" id="ARBA00023310"/>
    </source>
</evidence>
<evidence type="ECO:0000256" key="7">
    <source>
        <dbReference type="ARBA" id="ARBA00022989"/>
    </source>
</evidence>
<gene>
    <name evidence="11 13" type="primary">atpB</name>
    <name evidence="13" type="ORF">GCM10011510_03310</name>
</gene>
<dbReference type="SUPFAM" id="SSF81336">
    <property type="entry name" value="F1F0 ATP synthase subunit A"/>
    <property type="match status" value="1"/>
</dbReference>
<dbReference type="GO" id="GO:0046933">
    <property type="term" value="F:proton-transporting ATP synthase activity, rotational mechanism"/>
    <property type="evidence" value="ECO:0007669"/>
    <property type="project" value="UniProtKB-UniRule"/>
</dbReference>
<dbReference type="GO" id="GO:0045259">
    <property type="term" value="C:proton-transporting ATP synthase complex"/>
    <property type="evidence" value="ECO:0007669"/>
    <property type="project" value="UniProtKB-KW"/>
</dbReference>
<dbReference type="Proteomes" id="UP000660801">
    <property type="component" value="Unassembled WGS sequence"/>
</dbReference>
<dbReference type="Pfam" id="PF00119">
    <property type="entry name" value="ATP-synt_A"/>
    <property type="match status" value="1"/>
</dbReference>
<dbReference type="InterPro" id="IPR045082">
    <property type="entry name" value="ATP_syn_F0_a_bact/chloroplast"/>
</dbReference>